<comment type="caution">
    <text evidence="11">The sequence shown here is derived from an EMBL/GenBank/DDBJ whole genome shotgun (WGS) entry which is preliminary data.</text>
</comment>
<comment type="similarity">
    <text evidence="2 9">Belongs to the SLC41A transporter family.</text>
</comment>
<keyword evidence="6 9" id="KW-1133">Transmembrane helix</keyword>
<keyword evidence="4 9" id="KW-0812">Transmembrane</keyword>
<feature type="transmembrane region" description="Helical" evidence="9">
    <location>
        <begin position="420"/>
        <end position="447"/>
    </location>
</feature>
<keyword evidence="8" id="KW-0129">CBS domain</keyword>
<evidence type="ECO:0000256" key="6">
    <source>
        <dbReference type="ARBA" id="ARBA00022989"/>
    </source>
</evidence>
<protein>
    <recommendedName>
        <fullName evidence="9">Magnesium transporter MgtE</fullName>
    </recommendedName>
</protein>
<dbReference type="Pfam" id="PF00571">
    <property type="entry name" value="CBS"/>
    <property type="match status" value="2"/>
</dbReference>
<evidence type="ECO:0000256" key="1">
    <source>
        <dbReference type="ARBA" id="ARBA00004141"/>
    </source>
</evidence>
<dbReference type="Pfam" id="PF01769">
    <property type="entry name" value="MgtE"/>
    <property type="match status" value="1"/>
</dbReference>
<dbReference type="GO" id="GO:0005886">
    <property type="term" value="C:plasma membrane"/>
    <property type="evidence" value="ECO:0007669"/>
    <property type="project" value="UniProtKB-SubCell"/>
</dbReference>
<feature type="domain" description="CBS" evidence="10">
    <location>
        <begin position="139"/>
        <end position="201"/>
    </location>
</feature>
<dbReference type="PANTHER" id="PTHR43773">
    <property type="entry name" value="MAGNESIUM TRANSPORTER MGTE"/>
    <property type="match status" value="1"/>
</dbReference>
<feature type="transmembrane region" description="Helical" evidence="9">
    <location>
        <begin position="311"/>
        <end position="338"/>
    </location>
</feature>
<proteinExistence type="inferred from homology"/>
<comment type="function">
    <text evidence="9">Acts as a magnesium transporter.</text>
</comment>
<comment type="subunit">
    <text evidence="9">Homodimer.</text>
</comment>
<keyword evidence="9" id="KW-0479">Metal-binding</keyword>
<organism evidence="11 12">
    <name type="scientific">Panacagrimonas perspica</name>
    <dbReference type="NCBI Taxonomy" id="381431"/>
    <lineage>
        <taxon>Bacteria</taxon>
        <taxon>Pseudomonadati</taxon>
        <taxon>Pseudomonadota</taxon>
        <taxon>Gammaproteobacteria</taxon>
        <taxon>Nevskiales</taxon>
        <taxon>Nevskiaceae</taxon>
        <taxon>Panacagrimonas</taxon>
    </lineage>
</organism>
<dbReference type="OrthoDB" id="9790355at2"/>
<dbReference type="GO" id="GO:0015095">
    <property type="term" value="F:magnesium ion transmembrane transporter activity"/>
    <property type="evidence" value="ECO:0007669"/>
    <property type="project" value="UniProtKB-UniRule"/>
</dbReference>
<evidence type="ECO:0000256" key="8">
    <source>
        <dbReference type="PROSITE-ProRule" id="PRU00703"/>
    </source>
</evidence>
<dbReference type="EMBL" id="SOBT01000012">
    <property type="protein sequence ID" value="TDU24271.1"/>
    <property type="molecule type" value="Genomic_DNA"/>
</dbReference>
<dbReference type="InterPro" id="IPR006667">
    <property type="entry name" value="SLC41_membr_dom"/>
</dbReference>
<dbReference type="NCBIfam" id="TIGR00400">
    <property type="entry name" value="mgtE"/>
    <property type="match status" value="1"/>
</dbReference>
<keyword evidence="7 9" id="KW-0472">Membrane</keyword>
<keyword evidence="5 9" id="KW-0460">Magnesium</keyword>
<dbReference type="Gene3D" id="1.10.357.20">
    <property type="entry name" value="SLC41 divalent cation transporters, integral membrane domain"/>
    <property type="match status" value="1"/>
</dbReference>
<evidence type="ECO:0000313" key="12">
    <source>
        <dbReference type="Proteomes" id="UP000295341"/>
    </source>
</evidence>
<evidence type="ECO:0000256" key="2">
    <source>
        <dbReference type="ARBA" id="ARBA00009749"/>
    </source>
</evidence>
<evidence type="ECO:0000256" key="4">
    <source>
        <dbReference type="ARBA" id="ARBA00022692"/>
    </source>
</evidence>
<name>A0A4R7NUD6_9GAMM</name>
<feature type="transmembrane region" description="Helical" evidence="9">
    <location>
        <begin position="359"/>
        <end position="381"/>
    </location>
</feature>
<reference evidence="11 12" key="1">
    <citation type="submission" date="2019-03" db="EMBL/GenBank/DDBJ databases">
        <title>Genomic Encyclopedia of Type Strains, Phase IV (KMG-IV): sequencing the most valuable type-strain genomes for metagenomic binning, comparative biology and taxonomic classification.</title>
        <authorList>
            <person name="Goeker M."/>
        </authorList>
    </citation>
    <scope>NUCLEOTIDE SEQUENCE [LARGE SCALE GENOMIC DNA]</scope>
    <source>
        <strain evidence="11 12">DSM 26377</strain>
    </source>
</reference>
<evidence type="ECO:0000256" key="3">
    <source>
        <dbReference type="ARBA" id="ARBA00022448"/>
    </source>
</evidence>
<dbReference type="SUPFAM" id="SSF54631">
    <property type="entry name" value="CBS-domain pair"/>
    <property type="match status" value="1"/>
</dbReference>
<dbReference type="Gene3D" id="3.10.580.10">
    <property type="entry name" value="CBS-domain"/>
    <property type="match status" value="1"/>
</dbReference>
<dbReference type="InterPro" id="IPR000644">
    <property type="entry name" value="CBS_dom"/>
</dbReference>
<evidence type="ECO:0000259" key="10">
    <source>
        <dbReference type="PROSITE" id="PS51371"/>
    </source>
</evidence>
<dbReference type="InterPro" id="IPR046342">
    <property type="entry name" value="CBS_dom_sf"/>
</dbReference>
<dbReference type="SMART" id="SM00924">
    <property type="entry name" value="MgtE_N"/>
    <property type="match status" value="1"/>
</dbReference>
<dbReference type="CDD" id="cd04606">
    <property type="entry name" value="CBS_pair_Mg_transporter"/>
    <property type="match status" value="1"/>
</dbReference>
<dbReference type="PROSITE" id="PS51371">
    <property type="entry name" value="CBS"/>
    <property type="match status" value="2"/>
</dbReference>
<dbReference type="InterPro" id="IPR036739">
    <property type="entry name" value="SLC41_membr_dom_sf"/>
</dbReference>
<dbReference type="RefSeq" id="WP_133883686.1">
    <property type="nucleotide sequence ID" value="NZ_MWIN01000003.1"/>
</dbReference>
<gene>
    <name evidence="11" type="ORF">DFR24_4536</name>
</gene>
<dbReference type="GO" id="GO:0046872">
    <property type="term" value="F:metal ion binding"/>
    <property type="evidence" value="ECO:0007669"/>
    <property type="project" value="UniProtKB-KW"/>
</dbReference>
<keyword evidence="12" id="KW-1185">Reference proteome</keyword>
<dbReference type="SUPFAM" id="SSF161093">
    <property type="entry name" value="MgtE membrane domain-like"/>
    <property type="match status" value="1"/>
</dbReference>
<evidence type="ECO:0000256" key="9">
    <source>
        <dbReference type="RuleBase" id="RU362011"/>
    </source>
</evidence>
<comment type="subcellular location">
    <subcellularLocation>
        <location evidence="9">Cell membrane</location>
        <topology evidence="9">Multi-pass membrane protein</topology>
    </subcellularLocation>
    <subcellularLocation>
        <location evidence="1">Membrane</location>
        <topology evidence="1">Multi-pass membrane protein</topology>
    </subcellularLocation>
</comment>
<dbReference type="Proteomes" id="UP000295341">
    <property type="component" value="Unassembled WGS sequence"/>
</dbReference>
<dbReference type="InterPro" id="IPR006668">
    <property type="entry name" value="Mg_transptr_MgtE_intracell_dom"/>
</dbReference>
<dbReference type="Pfam" id="PF03448">
    <property type="entry name" value="MgtE_N"/>
    <property type="match status" value="1"/>
</dbReference>
<evidence type="ECO:0000256" key="7">
    <source>
        <dbReference type="ARBA" id="ARBA00023136"/>
    </source>
</evidence>
<evidence type="ECO:0000313" key="11">
    <source>
        <dbReference type="EMBL" id="TDU24271.1"/>
    </source>
</evidence>
<keyword evidence="9" id="KW-1003">Cell membrane</keyword>
<dbReference type="InterPro" id="IPR038076">
    <property type="entry name" value="MgtE_N_sf"/>
</dbReference>
<feature type="domain" description="CBS" evidence="10">
    <location>
        <begin position="203"/>
        <end position="261"/>
    </location>
</feature>
<feature type="transmembrane region" description="Helical" evidence="9">
    <location>
        <begin position="285"/>
        <end position="305"/>
    </location>
</feature>
<dbReference type="InterPro" id="IPR006669">
    <property type="entry name" value="MgtE_transporter"/>
</dbReference>
<evidence type="ECO:0000256" key="5">
    <source>
        <dbReference type="ARBA" id="ARBA00022842"/>
    </source>
</evidence>
<dbReference type="PANTHER" id="PTHR43773:SF1">
    <property type="entry name" value="MAGNESIUM TRANSPORTER MGTE"/>
    <property type="match status" value="1"/>
</dbReference>
<dbReference type="AlphaFoldDB" id="A0A4R7NUD6"/>
<accession>A0A4R7NUD6</accession>
<sequence length="448" mass="48434">MANSEAESRVLRLRAALDSGRWAPVKRQLASLNPSEVAKLLAALPERERNLVWEMVDPADDGQVLLHLPEDVRDGLIRQMDTAELVAAAEDLDIDDLADFVDSLPETVTREVMRALSDADRARLEAVLIHEPDTAGGLMNTDTVTVRPDVSLEVVMRYLRMRGELPAHTDALFVVDRYGVYLGRLALDRILTRDPASTVTEVMDRDSEALAVDMSERDVAQEFESSDLVSAAVVGSDRKLVGRVTVDDVVDVIRADAEHNLLSMAGVDEDEDLFAPVRRAARRRALWLGINLCSAFLAARVVGLFEATIQQVVALAVLMPIVASMGGIAANQIVALMVRGLALGQIGAGNTGALLRKEMLVALINGLLWGLVVAGVTSWWFDSPTLGFVIGLALLLNLMFAAMAGLLVPLMLRRLGLDPALAGSVIVTTITDVMGFFLFLGLGTLILL</sequence>
<feature type="transmembrane region" description="Helical" evidence="9">
    <location>
        <begin position="387"/>
        <end position="408"/>
    </location>
</feature>
<keyword evidence="3 9" id="KW-0813">Transport</keyword>
<dbReference type="Gene3D" id="1.25.60.10">
    <property type="entry name" value="MgtE N-terminal domain-like"/>
    <property type="match status" value="1"/>
</dbReference>
<dbReference type="SUPFAM" id="SSF158791">
    <property type="entry name" value="MgtE N-terminal domain-like"/>
    <property type="match status" value="1"/>
</dbReference>